<reference evidence="2" key="1">
    <citation type="submission" date="2017-02" db="EMBL/GenBank/DDBJ databases">
        <authorList>
            <person name="Varghese N."/>
            <person name="Submissions S."/>
        </authorList>
    </citation>
    <scope>NUCLEOTIDE SEQUENCE [LARGE SCALE GENOMIC DNA]</scope>
    <source>
        <strain evidence="2">DSM 22270</strain>
    </source>
</reference>
<gene>
    <name evidence="1" type="ORF">SAMN05660293_03329</name>
</gene>
<dbReference type="InterPro" id="IPR053865">
    <property type="entry name" value="DUF6934"/>
</dbReference>
<sequence length="81" mass="9275">MDKIIATTVRSMLAFFKRNPSLSIYFSGSTPARTRLYSIIVGKELLEASKIFEIYGLQGNAKELFVSNHKYDAFLITYIKF</sequence>
<protein>
    <submittedName>
        <fullName evidence="1">Uncharacterized protein</fullName>
    </submittedName>
</protein>
<dbReference type="AlphaFoldDB" id="A0A1T5FRF6"/>
<dbReference type="Proteomes" id="UP000190897">
    <property type="component" value="Unassembled WGS sequence"/>
</dbReference>
<dbReference type="EMBL" id="FUZA01000004">
    <property type="protein sequence ID" value="SKB98710.1"/>
    <property type="molecule type" value="Genomic_DNA"/>
</dbReference>
<proteinExistence type="predicted"/>
<dbReference type="Pfam" id="PF22028">
    <property type="entry name" value="DUF6934"/>
    <property type="match status" value="1"/>
</dbReference>
<keyword evidence="2" id="KW-1185">Reference proteome</keyword>
<evidence type="ECO:0000313" key="1">
    <source>
        <dbReference type="EMBL" id="SKB98710.1"/>
    </source>
</evidence>
<accession>A0A1T5FRF6</accession>
<organism evidence="1 2">
    <name type="scientific">Dyadobacter psychrophilus</name>
    <dbReference type="NCBI Taxonomy" id="651661"/>
    <lineage>
        <taxon>Bacteria</taxon>
        <taxon>Pseudomonadati</taxon>
        <taxon>Bacteroidota</taxon>
        <taxon>Cytophagia</taxon>
        <taxon>Cytophagales</taxon>
        <taxon>Spirosomataceae</taxon>
        <taxon>Dyadobacter</taxon>
    </lineage>
</organism>
<name>A0A1T5FRF6_9BACT</name>
<dbReference type="STRING" id="651661.SAMN05660293_03329"/>
<evidence type="ECO:0000313" key="2">
    <source>
        <dbReference type="Proteomes" id="UP000190897"/>
    </source>
</evidence>